<dbReference type="SUPFAM" id="SSF51735">
    <property type="entry name" value="NAD(P)-binding Rossmann-fold domains"/>
    <property type="match status" value="1"/>
</dbReference>
<dbReference type="PANTHER" id="PTHR20836">
    <property type="entry name" value="DIHYDRODIPICOLINATE REDUCTASE"/>
    <property type="match status" value="1"/>
</dbReference>
<dbReference type="PANTHER" id="PTHR20836:SF0">
    <property type="entry name" value="4-HYDROXY-TETRAHYDRODIPICOLINATE REDUCTASE 1, CHLOROPLASTIC-RELATED"/>
    <property type="match status" value="1"/>
</dbReference>
<keyword evidence="1" id="KW-0521">NADP</keyword>
<evidence type="ECO:0000256" key="1">
    <source>
        <dbReference type="ARBA" id="ARBA00022857"/>
    </source>
</evidence>
<dbReference type="Proteomes" id="UP000323258">
    <property type="component" value="Unassembled WGS sequence"/>
</dbReference>
<dbReference type="Gene3D" id="3.40.50.720">
    <property type="entry name" value="NAD(P)-binding Rossmann-like Domain"/>
    <property type="match status" value="1"/>
</dbReference>
<evidence type="ECO:0000256" key="2">
    <source>
        <dbReference type="ARBA" id="ARBA00023002"/>
    </source>
</evidence>
<evidence type="ECO:0000313" key="5">
    <source>
        <dbReference type="Proteomes" id="UP000323258"/>
    </source>
</evidence>
<dbReference type="GO" id="GO:0009089">
    <property type="term" value="P:lysine biosynthetic process via diaminopimelate"/>
    <property type="evidence" value="ECO:0007669"/>
    <property type="project" value="InterPro"/>
</dbReference>
<dbReference type="GO" id="GO:0016620">
    <property type="term" value="F:oxidoreductase activity, acting on the aldehyde or oxo group of donors, NAD or NADP as acceptor"/>
    <property type="evidence" value="ECO:0007669"/>
    <property type="project" value="InterPro"/>
</dbReference>
<accession>A0A5D4GMH6</accession>
<dbReference type="SMART" id="SM00859">
    <property type="entry name" value="Semialdhyde_dh"/>
    <property type="match status" value="1"/>
</dbReference>
<dbReference type="EMBL" id="VSZS01000067">
    <property type="protein sequence ID" value="TYR30041.1"/>
    <property type="molecule type" value="Genomic_DNA"/>
</dbReference>
<reference evidence="4 5" key="2">
    <citation type="submission" date="2019-09" db="EMBL/GenBank/DDBJ databases">
        <title>Mesorhizobium sp. MaA-C15 isolated from Microcystis aeruginosa.</title>
        <authorList>
            <person name="Jeong S.E."/>
            <person name="Jin H.M."/>
            <person name="Jeon C.O."/>
        </authorList>
    </citation>
    <scope>NUCLEOTIDE SEQUENCE [LARGE SCALE GENOMIC DNA]</scope>
    <source>
        <strain evidence="4 5">MaA-C15</strain>
    </source>
</reference>
<dbReference type="GO" id="GO:0051287">
    <property type="term" value="F:NAD binding"/>
    <property type="evidence" value="ECO:0007669"/>
    <property type="project" value="InterPro"/>
</dbReference>
<evidence type="ECO:0000313" key="4">
    <source>
        <dbReference type="EMBL" id="TYR30041.1"/>
    </source>
</evidence>
<keyword evidence="2" id="KW-0560">Oxidoreductase</keyword>
<comment type="caution">
    <text evidence="4">The sequence shown here is derived from an EMBL/GenBank/DDBJ whole genome shotgun (WGS) entry which is preliminary data.</text>
</comment>
<dbReference type="GO" id="GO:0008839">
    <property type="term" value="F:4-hydroxy-tetrahydrodipicolinate reductase"/>
    <property type="evidence" value="ECO:0007669"/>
    <property type="project" value="InterPro"/>
</dbReference>
<dbReference type="InterPro" id="IPR023940">
    <property type="entry name" value="DHDPR_bac"/>
</dbReference>
<organism evidence="4 5">
    <name type="scientific">Neoaquamicrobium microcysteis</name>
    <dbReference type="NCBI Taxonomy" id="2682781"/>
    <lineage>
        <taxon>Bacteria</taxon>
        <taxon>Pseudomonadati</taxon>
        <taxon>Pseudomonadota</taxon>
        <taxon>Alphaproteobacteria</taxon>
        <taxon>Hyphomicrobiales</taxon>
        <taxon>Phyllobacteriaceae</taxon>
        <taxon>Neoaquamicrobium</taxon>
    </lineage>
</organism>
<keyword evidence="5" id="KW-1185">Reference proteome</keyword>
<reference evidence="4 5" key="1">
    <citation type="submission" date="2019-08" db="EMBL/GenBank/DDBJ databases">
        <authorList>
            <person name="Seo Y.L."/>
        </authorList>
    </citation>
    <scope>NUCLEOTIDE SEQUENCE [LARGE SCALE GENOMIC DNA]</scope>
    <source>
        <strain evidence="4 5">MaA-C15</strain>
    </source>
</reference>
<name>A0A5D4GMH6_9HYPH</name>
<dbReference type="InterPro" id="IPR000534">
    <property type="entry name" value="Semialdehyde_DH_NAD-bd"/>
</dbReference>
<feature type="domain" description="Semialdehyde dehydrogenase NAD-binding" evidence="3">
    <location>
        <begin position="2"/>
        <end position="103"/>
    </location>
</feature>
<dbReference type="InterPro" id="IPR000846">
    <property type="entry name" value="DapB_N"/>
</dbReference>
<sequence>MRIGVVGAAGRVGSRLVETILSSPGLELASCIVPARSRQVGQPVSSGGIAYRAADAAINARCDVMIDFSTPESTMALQALSGAKPIPFVIGTTGLTERQVRMLRVHARHRPMVMSDNFAAGSHCVEAIASMLSRSLPGAMSKKVEHRRLRRDGILEPPALSIPADRRTTDITEFHYDAGGVEVTLIHRVNTLAAYADGALAAARWLVETNPAPGLYTLAEAFLIHPTPGTTNHDTFSGRPL</sequence>
<dbReference type="Gene3D" id="3.30.360.10">
    <property type="entry name" value="Dihydrodipicolinate Reductase, domain 2"/>
    <property type="match status" value="1"/>
</dbReference>
<evidence type="ECO:0000259" key="3">
    <source>
        <dbReference type="SMART" id="SM00859"/>
    </source>
</evidence>
<dbReference type="GO" id="GO:0005829">
    <property type="term" value="C:cytosol"/>
    <property type="evidence" value="ECO:0007669"/>
    <property type="project" value="TreeGrafter"/>
</dbReference>
<dbReference type="Pfam" id="PF01113">
    <property type="entry name" value="DapB_N"/>
    <property type="match status" value="1"/>
</dbReference>
<proteinExistence type="predicted"/>
<dbReference type="PIRSF" id="PIRSF000161">
    <property type="entry name" value="DHPR"/>
    <property type="match status" value="1"/>
</dbReference>
<dbReference type="InterPro" id="IPR036291">
    <property type="entry name" value="NAD(P)-bd_dom_sf"/>
</dbReference>
<protein>
    <submittedName>
        <fullName evidence="4">Dihydrodipicolinate reductase</fullName>
    </submittedName>
</protein>
<dbReference type="GO" id="GO:0019877">
    <property type="term" value="P:diaminopimelate biosynthetic process"/>
    <property type="evidence" value="ECO:0007669"/>
    <property type="project" value="TreeGrafter"/>
</dbReference>
<dbReference type="CDD" id="cd02274">
    <property type="entry name" value="DHDPR_N"/>
    <property type="match status" value="1"/>
</dbReference>
<gene>
    <name evidence="4" type="ORF">FY036_19290</name>
</gene>
<dbReference type="AlphaFoldDB" id="A0A5D4GMH6"/>